<keyword evidence="4" id="KW-1003">Cell membrane</keyword>
<evidence type="ECO:0000256" key="5">
    <source>
        <dbReference type="ARBA" id="ARBA00022692"/>
    </source>
</evidence>
<evidence type="ECO:0000313" key="16">
    <source>
        <dbReference type="EMBL" id="CDW38570.1"/>
    </source>
</evidence>
<evidence type="ECO:0000259" key="15">
    <source>
        <dbReference type="Pfam" id="PF21381"/>
    </source>
</evidence>
<evidence type="ECO:0000256" key="9">
    <source>
        <dbReference type="ARBA" id="ARBA00023136"/>
    </source>
</evidence>
<name>A0A0K2UKF4_LEPSM</name>
<evidence type="ECO:0000256" key="7">
    <source>
        <dbReference type="ARBA" id="ARBA00022989"/>
    </source>
</evidence>
<evidence type="ECO:0000256" key="10">
    <source>
        <dbReference type="ARBA" id="ARBA00023157"/>
    </source>
</evidence>
<dbReference type="OrthoDB" id="263481at2759"/>
<protein>
    <submittedName>
        <fullName evidence="16">Transient receptor potential mucolipin [Apis mellifera]</fullName>
    </submittedName>
</protein>
<dbReference type="EMBL" id="HACA01021209">
    <property type="protein sequence ID" value="CDW38570.1"/>
    <property type="molecule type" value="Transcribed_RNA"/>
</dbReference>
<dbReference type="GO" id="GO:0005886">
    <property type="term" value="C:plasma membrane"/>
    <property type="evidence" value="ECO:0007669"/>
    <property type="project" value="UniProtKB-SubCell"/>
</dbReference>
<feature type="transmembrane region" description="Helical" evidence="13">
    <location>
        <begin position="346"/>
        <end position="370"/>
    </location>
</feature>
<feature type="transmembrane region" description="Helical" evidence="13">
    <location>
        <begin position="495"/>
        <end position="517"/>
    </location>
</feature>
<comment type="subcellular location">
    <subcellularLocation>
        <location evidence="2">Cell membrane</location>
        <topology evidence="2">Multi-pass membrane protein</topology>
    </subcellularLocation>
    <subcellularLocation>
        <location evidence="1">Endosome membrane</location>
        <topology evidence="1">Multi-pass membrane protein</topology>
    </subcellularLocation>
</comment>
<evidence type="ECO:0000259" key="14">
    <source>
        <dbReference type="Pfam" id="PF08016"/>
    </source>
</evidence>
<dbReference type="PANTHER" id="PTHR12127">
    <property type="entry name" value="MUCOLIPIN"/>
    <property type="match status" value="1"/>
</dbReference>
<feature type="transmembrane region" description="Helical" evidence="13">
    <location>
        <begin position="302"/>
        <end position="325"/>
    </location>
</feature>
<keyword evidence="5 13" id="KW-0812">Transmembrane</keyword>
<feature type="transmembrane region" description="Helical" evidence="13">
    <location>
        <begin position="382"/>
        <end position="406"/>
    </location>
</feature>
<dbReference type="GO" id="GO:0010008">
    <property type="term" value="C:endosome membrane"/>
    <property type="evidence" value="ECO:0007669"/>
    <property type="project" value="UniProtKB-SubCell"/>
</dbReference>
<keyword evidence="11" id="KW-0407">Ion channel</keyword>
<keyword evidence="8" id="KW-0406">Ion transport</keyword>
<dbReference type="PANTHER" id="PTHR12127:SF7">
    <property type="entry name" value="SD02261P"/>
    <property type="match status" value="1"/>
</dbReference>
<feature type="domain" description="Mucolipin extracytosolic" evidence="15">
    <location>
        <begin position="107"/>
        <end position="274"/>
    </location>
</feature>
<evidence type="ECO:0000256" key="1">
    <source>
        <dbReference type="ARBA" id="ARBA00004337"/>
    </source>
</evidence>
<gene>
    <name evidence="16" type="primary">TRPML</name>
</gene>
<dbReference type="InterPro" id="IPR013122">
    <property type="entry name" value="PKD1_2_channel"/>
</dbReference>
<feature type="domain" description="Polycystin cation channel PKD1/PKD2" evidence="14">
    <location>
        <begin position="389"/>
        <end position="521"/>
    </location>
</feature>
<sequence length="585" mass="68264">MNPMNDTDPLGRRIYVDDDDENDFHSRLDFLFPVSSVETYGSEEEHLYLNEEQNLKKKMAFFFMDPIQKWKARKQIPWKLVLQFLKLVFVTLQLVIFCNFRYAHTNYNQDSHTALQHFFLKDWDEVREIHAYPPPTGTYAIYKRSSFYNYLDFALKAFKNLPDEAINLVKHSRNGTIGFCVESAPKLSSNTVKIQCLEIELESISSNFSSLDYLNTHNFTIPWTRAERMHLNFTIMTKTTRHLDPINGPECFEFFIKILFENSDHDGQIPVELISIPLQTNCESNSEKTLTTFSILIRILNYWVVLLCTSSLILCIRALVRAHLLKMEAVKFFKRRFGWSLSYKEMLDFLNIWYILICINDVLIIFGSIIKDAIESRYAISYSWDICSLCLGCGNLLVWIGMLRYLGFFKTYNVLILTLKGCVPNVMRFLLCASLIYFGFVFCGWVILGPYHFKFNSILSTSECLFSLINGDDMFATFNSMPNKASPIVWAFSKIYLYIFISLFIYVILSLFIAIIMDTYDIIKDYYKHGWPVRRIHSFYQRANYDPDPSIFQDPDLFTYDGQSGIGVRRVLRNMSSVISSSVNS</sequence>
<evidence type="ECO:0000256" key="3">
    <source>
        <dbReference type="ARBA" id="ARBA00022448"/>
    </source>
</evidence>
<dbReference type="InterPro" id="IPR049134">
    <property type="entry name" value="MCLN_ECD"/>
</dbReference>
<keyword evidence="16" id="KW-0675">Receptor</keyword>
<dbReference type="Pfam" id="PF08016">
    <property type="entry name" value="PKD_channel"/>
    <property type="match status" value="1"/>
</dbReference>
<proteinExistence type="predicted"/>
<dbReference type="AlphaFoldDB" id="A0A0K2UKF4"/>
<dbReference type="Gene3D" id="1.10.287.70">
    <property type="match status" value="1"/>
</dbReference>
<evidence type="ECO:0000256" key="6">
    <source>
        <dbReference type="ARBA" id="ARBA00022753"/>
    </source>
</evidence>
<evidence type="ECO:0000256" key="8">
    <source>
        <dbReference type="ARBA" id="ARBA00023065"/>
    </source>
</evidence>
<comment type="catalytic activity">
    <reaction evidence="12">
        <text>Ca(2+)(in) = Ca(2+)(out)</text>
        <dbReference type="Rhea" id="RHEA:29671"/>
        <dbReference type="ChEBI" id="CHEBI:29108"/>
    </reaction>
</comment>
<accession>A0A0K2UKF4</accession>
<keyword evidence="9 13" id="KW-0472">Membrane</keyword>
<reference evidence="16" key="1">
    <citation type="submission" date="2014-05" db="EMBL/GenBank/DDBJ databases">
        <authorList>
            <person name="Chronopoulou M."/>
        </authorList>
    </citation>
    <scope>NUCLEOTIDE SEQUENCE</scope>
    <source>
        <tissue evidence="16">Whole organism</tissue>
    </source>
</reference>
<dbReference type="InterPro" id="IPR039031">
    <property type="entry name" value="Mucolipin"/>
</dbReference>
<feature type="transmembrane region" description="Helical" evidence="13">
    <location>
        <begin position="426"/>
        <end position="448"/>
    </location>
</feature>
<keyword evidence="10" id="KW-1015">Disulfide bond</keyword>
<evidence type="ECO:0000256" key="11">
    <source>
        <dbReference type="ARBA" id="ARBA00023303"/>
    </source>
</evidence>
<dbReference type="GO" id="GO:0072345">
    <property type="term" value="F:NAADP-sensitive calcium-release channel activity"/>
    <property type="evidence" value="ECO:0007669"/>
    <property type="project" value="TreeGrafter"/>
</dbReference>
<evidence type="ECO:0000256" key="4">
    <source>
        <dbReference type="ARBA" id="ARBA00022475"/>
    </source>
</evidence>
<keyword evidence="3" id="KW-0813">Transport</keyword>
<organism evidence="16">
    <name type="scientific">Lepeophtheirus salmonis</name>
    <name type="common">Salmon louse</name>
    <name type="synonym">Caligus salmonis</name>
    <dbReference type="NCBI Taxonomy" id="72036"/>
    <lineage>
        <taxon>Eukaryota</taxon>
        <taxon>Metazoa</taxon>
        <taxon>Ecdysozoa</taxon>
        <taxon>Arthropoda</taxon>
        <taxon>Crustacea</taxon>
        <taxon>Multicrustacea</taxon>
        <taxon>Hexanauplia</taxon>
        <taxon>Copepoda</taxon>
        <taxon>Siphonostomatoida</taxon>
        <taxon>Caligidae</taxon>
        <taxon>Lepeophtheirus</taxon>
    </lineage>
</organism>
<dbReference type="Pfam" id="PF21381">
    <property type="entry name" value="MCLN_ECD"/>
    <property type="match status" value="1"/>
</dbReference>
<evidence type="ECO:0000256" key="13">
    <source>
        <dbReference type="SAM" id="Phobius"/>
    </source>
</evidence>
<keyword evidence="7 13" id="KW-1133">Transmembrane helix</keyword>
<keyword evidence="6" id="KW-0967">Endosome</keyword>
<evidence type="ECO:0000256" key="2">
    <source>
        <dbReference type="ARBA" id="ARBA00004651"/>
    </source>
</evidence>
<evidence type="ECO:0000256" key="12">
    <source>
        <dbReference type="ARBA" id="ARBA00036634"/>
    </source>
</evidence>
<dbReference type="FunFam" id="1.10.287.70:FF:000033">
    <property type="entry name" value="Mucolipin 1"/>
    <property type="match status" value="1"/>
</dbReference>
<dbReference type="GO" id="GO:0005765">
    <property type="term" value="C:lysosomal membrane"/>
    <property type="evidence" value="ECO:0007669"/>
    <property type="project" value="TreeGrafter"/>
</dbReference>